<reference evidence="1" key="1">
    <citation type="submission" date="2022-07" db="EMBL/GenBank/DDBJ databases">
        <authorList>
            <person name="Macas J."/>
            <person name="Novak P."/>
            <person name="Neumann P."/>
        </authorList>
    </citation>
    <scope>NUCLEOTIDE SEQUENCE</scope>
</reference>
<keyword evidence="2" id="KW-1185">Reference proteome</keyword>
<name>A0AAV0F8I3_9ASTE</name>
<dbReference type="Proteomes" id="UP001152523">
    <property type="component" value="Unassembled WGS sequence"/>
</dbReference>
<accession>A0AAV0F8I3</accession>
<proteinExistence type="predicted"/>
<gene>
    <name evidence="1" type="ORF">CEPIT_LOCUS31718</name>
</gene>
<organism evidence="1 2">
    <name type="scientific">Cuscuta epithymum</name>
    <dbReference type="NCBI Taxonomy" id="186058"/>
    <lineage>
        <taxon>Eukaryota</taxon>
        <taxon>Viridiplantae</taxon>
        <taxon>Streptophyta</taxon>
        <taxon>Embryophyta</taxon>
        <taxon>Tracheophyta</taxon>
        <taxon>Spermatophyta</taxon>
        <taxon>Magnoliopsida</taxon>
        <taxon>eudicotyledons</taxon>
        <taxon>Gunneridae</taxon>
        <taxon>Pentapetalae</taxon>
        <taxon>asterids</taxon>
        <taxon>lamiids</taxon>
        <taxon>Solanales</taxon>
        <taxon>Convolvulaceae</taxon>
        <taxon>Cuscuteae</taxon>
        <taxon>Cuscuta</taxon>
        <taxon>Cuscuta subgen. Cuscuta</taxon>
    </lineage>
</organism>
<sequence>MQQAHRTGMQVSAQSPEVVPSEAVLIPPVIHRRYFSGEDQQERRQGPQLVYPNPLLQFHPLFDLGRVLPCSPPVEIDHHHAGVEVARSPAGKRRGKRWV</sequence>
<evidence type="ECO:0000313" key="1">
    <source>
        <dbReference type="EMBL" id="CAH9131855.1"/>
    </source>
</evidence>
<comment type="caution">
    <text evidence="1">The sequence shown here is derived from an EMBL/GenBank/DDBJ whole genome shotgun (WGS) entry which is preliminary data.</text>
</comment>
<dbReference type="AlphaFoldDB" id="A0AAV0F8I3"/>
<dbReference type="EMBL" id="CAMAPF010000967">
    <property type="protein sequence ID" value="CAH9131855.1"/>
    <property type="molecule type" value="Genomic_DNA"/>
</dbReference>
<evidence type="ECO:0000313" key="2">
    <source>
        <dbReference type="Proteomes" id="UP001152523"/>
    </source>
</evidence>
<protein>
    <submittedName>
        <fullName evidence="1">Uncharacterized protein</fullName>
    </submittedName>
</protein>